<dbReference type="PANTHER" id="PTHR10314">
    <property type="entry name" value="CYSTATHIONINE BETA-SYNTHASE"/>
    <property type="match status" value="1"/>
</dbReference>
<dbReference type="InterPro" id="IPR001926">
    <property type="entry name" value="TrpB-like_PALP"/>
</dbReference>
<feature type="transmembrane region" description="Helical" evidence="13">
    <location>
        <begin position="12"/>
        <end position="31"/>
    </location>
</feature>
<dbReference type="EMBL" id="PGCI01000783">
    <property type="protein sequence ID" value="PLW16001.1"/>
    <property type="molecule type" value="Genomic_DNA"/>
</dbReference>
<dbReference type="Proteomes" id="UP000235392">
    <property type="component" value="Unassembled WGS sequence"/>
</dbReference>
<evidence type="ECO:0000256" key="1">
    <source>
        <dbReference type="ARBA" id="ARBA00001933"/>
    </source>
</evidence>
<dbReference type="InterPro" id="IPR001216">
    <property type="entry name" value="P-phosphate_BS"/>
</dbReference>
<dbReference type="AlphaFoldDB" id="A0A2N5SS06"/>
<dbReference type="SUPFAM" id="SSF53686">
    <property type="entry name" value="Tryptophan synthase beta subunit-like PLP-dependent enzymes"/>
    <property type="match status" value="1"/>
</dbReference>
<keyword evidence="7" id="KW-1000">Mitochondrion outer membrane</keyword>
<dbReference type="FunFam" id="3.40.50.1100:FF:000096">
    <property type="entry name" value="Related to cysteine synthase"/>
    <property type="match status" value="1"/>
</dbReference>
<dbReference type="Pfam" id="PF00291">
    <property type="entry name" value="PALP"/>
    <property type="match status" value="1"/>
</dbReference>
<name>A0A2N5SS06_9BASI</name>
<dbReference type="Gene3D" id="3.40.50.1100">
    <property type="match status" value="2"/>
</dbReference>
<dbReference type="EC" id="2.5.1.47" evidence="4"/>
<reference evidence="15 16" key="1">
    <citation type="submission" date="2017-11" db="EMBL/GenBank/DDBJ databases">
        <title>De novo assembly and phasing of dikaryotic genomes from two isolates of Puccinia coronata f. sp. avenae, the causal agent of oat crown rust.</title>
        <authorList>
            <person name="Miller M.E."/>
            <person name="Zhang Y."/>
            <person name="Omidvar V."/>
            <person name="Sperschneider J."/>
            <person name="Schwessinger B."/>
            <person name="Raley C."/>
            <person name="Palmer J.M."/>
            <person name="Garnica D."/>
            <person name="Upadhyaya N."/>
            <person name="Rathjen J."/>
            <person name="Taylor J.M."/>
            <person name="Park R.F."/>
            <person name="Dodds P.N."/>
            <person name="Hirsch C.D."/>
            <person name="Kianian S.F."/>
            <person name="Figueroa M."/>
        </authorList>
    </citation>
    <scope>NUCLEOTIDE SEQUENCE [LARGE SCALE GENOMIC DNA]</scope>
    <source>
        <strain evidence="15">12SD80</strain>
    </source>
</reference>
<keyword evidence="6 13" id="KW-0812">Transmembrane</keyword>
<protein>
    <recommendedName>
        <fullName evidence="4">cysteine synthase</fullName>
        <ecNumber evidence="4">2.5.1.47</ecNumber>
    </recommendedName>
    <alternativeName>
        <fullName evidence="12">Cysteine synthase-like protein</fullName>
    </alternativeName>
</protein>
<evidence type="ECO:0000256" key="10">
    <source>
        <dbReference type="ARBA" id="ARBA00023136"/>
    </source>
</evidence>
<evidence type="ECO:0000256" key="13">
    <source>
        <dbReference type="SAM" id="Phobius"/>
    </source>
</evidence>
<proteinExistence type="inferred from homology"/>
<dbReference type="PROSITE" id="PS00901">
    <property type="entry name" value="CYS_SYNTHASE"/>
    <property type="match status" value="1"/>
</dbReference>
<evidence type="ECO:0000256" key="11">
    <source>
        <dbReference type="ARBA" id="ARBA00047931"/>
    </source>
</evidence>
<organism evidence="15 16">
    <name type="scientific">Puccinia coronata f. sp. avenae</name>
    <dbReference type="NCBI Taxonomy" id="200324"/>
    <lineage>
        <taxon>Eukaryota</taxon>
        <taxon>Fungi</taxon>
        <taxon>Dikarya</taxon>
        <taxon>Basidiomycota</taxon>
        <taxon>Pucciniomycotina</taxon>
        <taxon>Pucciniomycetes</taxon>
        <taxon>Pucciniales</taxon>
        <taxon>Pucciniaceae</taxon>
        <taxon>Puccinia</taxon>
    </lineage>
</organism>
<dbReference type="GO" id="GO:0004124">
    <property type="term" value="F:cysteine synthase activity"/>
    <property type="evidence" value="ECO:0007669"/>
    <property type="project" value="UniProtKB-EC"/>
</dbReference>
<gene>
    <name evidence="15" type="ORF">PCASD_19286</name>
</gene>
<comment type="cofactor">
    <cofactor evidence="1">
        <name>pyridoxal 5'-phosphate</name>
        <dbReference type="ChEBI" id="CHEBI:597326"/>
    </cofactor>
</comment>
<evidence type="ECO:0000256" key="3">
    <source>
        <dbReference type="ARBA" id="ARBA00007103"/>
    </source>
</evidence>
<keyword evidence="5" id="KW-0808">Transferase</keyword>
<evidence type="ECO:0000256" key="9">
    <source>
        <dbReference type="ARBA" id="ARBA00023128"/>
    </source>
</evidence>
<comment type="catalytic activity">
    <reaction evidence="11">
        <text>O-acetyl-L-serine + hydrogen sulfide = L-cysteine + acetate</text>
        <dbReference type="Rhea" id="RHEA:14829"/>
        <dbReference type="ChEBI" id="CHEBI:29919"/>
        <dbReference type="ChEBI" id="CHEBI:30089"/>
        <dbReference type="ChEBI" id="CHEBI:35235"/>
        <dbReference type="ChEBI" id="CHEBI:58340"/>
        <dbReference type="EC" id="2.5.1.47"/>
    </reaction>
</comment>
<evidence type="ECO:0000256" key="6">
    <source>
        <dbReference type="ARBA" id="ARBA00022692"/>
    </source>
</evidence>
<accession>A0A2N5SS06</accession>
<keyword evidence="8 13" id="KW-1133">Transmembrane helix</keyword>
<comment type="subcellular location">
    <subcellularLocation>
        <location evidence="2">Mitochondrion outer membrane</location>
        <topology evidence="2">Single-pass membrane protein</topology>
    </subcellularLocation>
</comment>
<keyword evidence="10 13" id="KW-0472">Membrane</keyword>
<evidence type="ECO:0000256" key="2">
    <source>
        <dbReference type="ARBA" id="ARBA00004572"/>
    </source>
</evidence>
<evidence type="ECO:0000313" key="16">
    <source>
        <dbReference type="Proteomes" id="UP000235392"/>
    </source>
</evidence>
<comment type="caution">
    <text evidence="15">The sequence shown here is derived from an EMBL/GenBank/DDBJ whole genome shotgun (WGS) entry which is preliminary data.</text>
</comment>
<comment type="similarity">
    <text evidence="3">Belongs to the cysteine synthase/cystathionine beta-synthase family.</text>
</comment>
<evidence type="ECO:0000256" key="8">
    <source>
        <dbReference type="ARBA" id="ARBA00022989"/>
    </source>
</evidence>
<dbReference type="InterPro" id="IPR050214">
    <property type="entry name" value="Cys_Synth/Cystath_Beta-Synth"/>
</dbReference>
<evidence type="ECO:0000256" key="4">
    <source>
        <dbReference type="ARBA" id="ARBA00012681"/>
    </source>
</evidence>
<evidence type="ECO:0000256" key="12">
    <source>
        <dbReference type="ARBA" id="ARBA00078545"/>
    </source>
</evidence>
<dbReference type="InterPro" id="IPR036052">
    <property type="entry name" value="TrpB-like_PALP_sf"/>
</dbReference>
<dbReference type="CDD" id="cd01561">
    <property type="entry name" value="CBS_like"/>
    <property type="match status" value="1"/>
</dbReference>
<dbReference type="GO" id="GO:0005741">
    <property type="term" value="C:mitochondrial outer membrane"/>
    <property type="evidence" value="ECO:0007669"/>
    <property type="project" value="UniProtKB-SubCell"/>
</dbReference>
<keyword evidence="9" id="KW-0496">Mitochondrion</keyword>
<dbReference type="GO" id="GO:0006535">
    <property type="term" value="P:cysteine biosynthetic process from serine"/>
    <property type="evidence" value="ECO:0007669"/>
    <property type="project" value="InterPro"/>
</dbReference>
<evidence type="ECO:0000256" key="7">
    <source>
        <dbReference type="ARBA" id="ARBA00022787"/>
    </source>
</evidence>
<feature type="domain" description="Tryptophan synthase beta chain-like PALP" evidence="14">
    <location>
        <begin position="65"/>
        <end position="372"/>
    </location>
</feature>
<evidence type="ECO:0000313" key="15">
    <source>
        <dbReference type="EMBL" id="PLW16001.1"/>
    </source>
</evidence>
<sequence length="431" mass="47023">MSPRLLAGSSTLFLGAILAAGFGTVLIELVFRPFSSNRRAKARRPGFRRAQTGNSTKDGVANNLTQLIGNTPLLRIKCLSEITGIDILAKCEFLNPGGSIKDRIALQIIREAESTGKIIPFTSPRCRVFEGTSGSTGISLALVARALGYEAEIVLPDDTAAEKSQLIENMGATVVKVRPVSISNRSHYVNVARQRARTFIEEGGKGIFVDQFENELNWSTHYQTTGPEIWDQTRGEVDFFVAGAGTGGTIAGVGKFLKSRKSDVQLVLADPPGSGLFNKVKHGVMFSKTETEGKRRRHQMDTVVEGIGSNRLTKNLDEIMDTVDDAISVTDEEAINMSRFILKEEGLFIGSSSAVNLAASYKLAKNLQKLSRGKKRREMNDKKTTIVTILCDSGQRHLSKFWNNQFLVHNGFRSASSDKGIDGDDAHAGRV</sequence>
<evidence type="ECO:0000259" key="14">
    <source>
        <dbReference type="Pfam" id="PF00291"/>
    </source>
</evidence>
<evidence type="ECO:0000256" key="5">
    <source>
        <dbReference type="ARBA" id="ARBA00022679"/>
    </source>
</evidence>